<dbReference type="Proteomes" id="UP001500620">
    <property type="component" value="Unassembled WGS sequence"/>
</dbReference>
<comment type="caution">
    <text evidence="1">The sequence shown here is derived from an EMBL/GenBank/DDBJ whole genome shotgun (WGS) entry which is preliminary data.</text>
</comment>
<protein>
    <recommendedName>
        <fullName evidence="3">Dynamin family protein</fullName>
    </recommendedName>
</protein>
<evidence type="ECO:0000313" key="2">
    <source>
        <dbReference type="Proteomes" id="UP001500620"/>
    </source>
</evidence>
<proteinExistence type="predicted"/>
<sequence>MSRAEGIERILRRREERAQELAAVEHVAAGLDQALVRLETARVALTAKVDDDARAELDLVAAGIADLRRGVAAVRRDVGRTDARFRRPTLTIGAVGRSGQGKSRFLQTLTGLTSQEIPAARGGFMTGVPSLIRHGAGSTSAEVEFHDEASFLEDLVRPYYAALGLGSPPASLNAFRDDEFPELPEGSGTRAVSAHEHLRNYREHLHAYRGHLDGHVRVQPIKPAEIIRFVAQHDGQGHAIHDFRAVRRVRITAPFGADDLGKLAVVDLPGLGDTNLRDEHLLRQAIDGEVDIVLFVRRPDPFRDDVHDTDIDLYDIARNALPELALDRWSFLLLNVVRSEDGDNAAMVEQFPGMVRRSPMRVVDIIAANCTDATEVAAAFDRVVDHAVSVVDELDGSLLQRRRQELEVLLAEAQRLVTDARALSARAAPQGAWFPRFLDLFNVAHRALARSLERLVREFQEDATATDEELMEQIRQAVQVAREEIVAPTIGEIDDRRDEAGSYSAALAELVDETRARVSRQFLALDVALKARVDAMHRAVAEVLRDAGRLGTLGPQEGREFLEMLAEQVPAASGELSYGLRFVADFTLNYRGFIQHRVRRSLRNFAPDTIQFRTDAGPGDIQYILEELIAETLSDIEYELERMAHEPYEAVFAVAEEFRDRVLRSEGAQDEWRALYESLRSEVWADEFEALAANTALFNHWNQAVAAVAAVAETAV</sequence>
<reference evidence="2" key="1">
    <citation type="journal article" date="2019" name="Int. J. Syst. Evol. Microbiol.">
        <title>The Global Catalogue of Microorganisms (GCM) 10K type strain sequencing project: providing services to taxonomists for standard genome sequencing and annotation.</title>
        <authorList>
            <consortium name="The Broad Institute Genomics Platform"/>
            <consortium name="The Broad Institute Genome Sequencing Center for Infectious Disease"/>
            <person name="Wu L."/>
            <person name="Ma J."/>
        </authorList>
    </citation>
    <scope>NUCLEOTIDE SEQUENCE [LARGE SCALE GENOMIC DNA]</scope>
    <source>
        <strain evidence="2">JCM 17441</strain>
    </source>
</reference>
<dbReference type="Gene3D" id="3.40.50.300">
    <property type="entry name" value="P-loop containing nucleotide triphosphate hydrolases"/>
    <property type="match status" value="1"/>
</dbReference>
<organism evidence="1 2">
    <name type="scientific">Dactylosporangium darangshiense</name>
    <dbReference type="NCBI Taxonomy" id="579108"/>
    <lineage>
        <taxon>Bacteria</taxon>
        <taxon>Bacillati</taxon>
        <taxon>Actinomycetota</taxon>
        <taxon>Actinomycetes</taxon>
        <taxon>Micromonosporales</taxon>
        <taxon>Micromonosporaceae</taxon>
        <taxon>Dactylosporangium</taxon>
    </lineage>
</organism>
<dbReference type="CDD" id="cd00882">
    <property type="entry name" value="Ras_like_GTPase"/>
    <property type="match status" value="1"/>
</dbReference>
<dbReference type="EMBL" id="BAABAT010000017">
    <property type="protein sequence ID" value="GAA4254224.1"/>
    <property type="molecule type" value="Genomic_DNA"/>
</dbReference>
<evidence type="ECO:0000313" key="1">
    <source>
        <dbReference type="EMBL" id="GAA4254224.1"/>
    </source>
</evidence>
<gene>
    <name evidence="1" type="ORF">GCM10022255_058120</name>
</gene>
<dbReference type="SUPFAM" id="SSF52540">
    <property type="entry name" value="P-loop containing nucleoside triphosphate hydrolases"/>
    <property type="match status" value="1"/>
</dbReference>
<keyword evidence="2" id="KW-1185">Reference proteome</keyword>
<dbReference type="RefSeq" id="WP_345131277.1">
    <property type="nucleotide sequence ID" value="NZ_BAABAT010000017.1"/>
</dbReference>
<dbReference type="InterPro" id="IPR027417">
    <property type="entry name" value="P-loop_NTPase"/>
</dbReference>
<evidence type="ECO:0008006" key="3">
    <source>
        <dbReference type="Google" id="ProtNLM"/>
    </source>
</evidence>
<accession>A0ABP8DES0</accession>
<name>A0ABP8DES0_9ACTN</name>